<accession>A0AAD8WAR6</accession>
<keyword evidence="3" id="KW-0238">DNA-binding</keyword>
<proteinExistence type="predicted"/>
<comment type="caution">
    <text evidence="8">The sequence shown here is derived from an EMBL/GenBank/DDBJ whole genome shotgun (WGS) entry which is preliminary data.</text>
</comment>
<evidence type="ECO:0000256" key="2">
    <source>
        <dbReference type="ARBA" id="ARBA00023015"/>
    </source>
</evidence>
<evidence type="ECO:0000256" key="6">
    <source>
        <dbReference type="SAM" id="MobiDB-lite"/>
    </source>
</evidence>
<sequence>MQKMAPRMSTADVMHALRSGARFTPSHEEAISIYLRRRLLREPLPDTAAVISEVQVYDSEPKDLAERYTRLPRTHNRFFFTTVKRQKAGNGFRMSRAAGPGSWVGTEKKDVKNRAGVIIGSHETLKYVYKNKSRKTDWRMDEYRCSGLDDLAVDVDGTEVTERVFCRLYIPLNSKNLVTLQESLAGDLPLQPDHSAMAAVANQHQHEADNAMAVQHQQQLLRRQAPANAMAVQQQQLLRRQAPANAMAVQQQLRRQEFANTMAVQQQQLLRRQGPANDMVVQQQLRRQGSANAIALQQQQPRRQEQAAPALSKIMQPQSIKKRPLPGALDLSSRPQQPGVTNTQHVVEPPPPKRMRPTPAHLVVPVPPVHPQCPAPAMPQPVAPQQRPRISPRSQPVAPSPRPAAEAPANVMDDDDDEFGRSLEDYVLKSPTEEDNGMIQEEAGKNNKLATLAEPGMASDGGHPIIQEEAGNEDEDEEEEEDDDDGIMSWAGGLDEELERLSEPEMASDGGQDMIQEGAGNDDDDDLTSWADGLDAELEKVSAVKEHEGKMQEEGQMEAELEEVPAVKEHGGKIQEEGQDHHQHASSLEGFVADERGDDVIAQDAWDTLGNDFDGAGDIDYSLPLSAYDIQF</sequence>
<reference evidence="8" key="1">
    <citation type="submission" date="2023-07" db="EMBL/GenBank/DDBJ databases">
        <title>A chromosome-level genome assembly of Lolium multiflorum.</title>
        <authorList>
            <person name="Chen Y."/>
            <person name="Copetti D."/>
            <person name="Kolliker R."/>
            <person name="Studer B."/>
        </authorList>
    </citation>
    <scope>NUCLEOTIDE SEQUENCE</scope>
    <source>
        <strain evidence="8">02402/16</strain>
        <tissue evidence="8">Leaf</tissue>
    </source>
</reference>
<dbReference type="Gene3D" id="2.170.150.80">
    <property type="entry name" value="NAC domain"/>
    <property type="match status" value="1"/>
</dbReference>
<comment type="subcellular location">
    <subcellularLocation>
        <location evidence="1">Nucleus</location>
    </subcellularLocation>
</comment>
<gene>
    <name evidence="8" type="ORF">QYE76_065149</name>
</gene>
<dbReference type="GO" id="GO:0005634">
    <property type="term" value="C:nucleus"/>
    <property type="evidence" value="ECO:0007669"/>
    <property type="project" value="UniProtKB-SubCell"/>
</dbReference>
<dbReference type="GO" id="GO:0006355">
    <property type="term" value="P:regulation of DNA-templated transcription"/>
    <property type="evidence" value="ECO:0007669"/>
    <property type="project" value="InterPro"/>
</dbReference>
<evidence type="ECO:0000256" key="5">
    <source>
        <dbReference type="ARBA" id="ARBA00023242"/>
    </source>
</evidence>
<dbReference type="GO" id="GO:0003677">
    <property type="term" value="F:DNA binding"/>
    <property type="evidence" value="ECO:0007669"/>
    <property type="project" value="UniProtKB-KW"/>
</dbReference>
<organism evidence="8 9">
    <name type="scientific">Lolium multiflorum</name>
    <name type="common">Italian ryegrass</name>
    <name type="synonym">Lolium perenne subsp. multiflorum</name>
    <dbReference type="NCBI Taxonomy" id="4521"/>
    <lineage>
        <taxon>Eukaryota</taxon>
        <taxon>Viridiplantae</taxon>
        <taxon>Streptophyta</taxon>
        <taxon>Embryophyta</taxon>
        <taxon>Tracheophyta</taxon>
        <taxon>Spermatophyta</taxon>
        <taxon>Magnoliopsida</taxon>
        <taxon>Liliopsida</taxon>
        <taxon>Poales</taxon>
        <taxon>Poaceae</taxon>
        <taxon>BOP clade</taxon>
        <taxon>Pooideae</taxon>
        <taxon>Poodae</taxon>
        <taxon>Poeae</taxon>
        <taxon>Poeae Chloroplast Group 2 (Poeae type)</taxon>
        <taxon>Loliodinae</taxon>
        <taxon>Loliinae</taxon>
        <taxon>Lolium</taxon>
    </lineage>
</organism>
<protein>
    <recommendedName>
        <fullName evidence="7">NAC domain-containing protein</fullName>
    </recommendedName>
</protein>
<dbReference type="PANTHER" id="PTHR31719:SF43">
    <property type="entry name" value="NAC TRANSCRIPTION FACTOR 56"/>
    <property type="match status" value="1"/>
</dbReference>
<dbReference type="PANTHER" id="PTHR31719">
    <property type="entry name" value="NAC TRANSCRIPTION FACTOR 56"/>
    <property type="match status" value="1"/>
</dbReference>
<feature type="compositionally biased region" description="Low complexity" evidence="6">
    <location>
        <begin position="295"/>
        <end position="311"/>
    </location>
</feature>
<name>A0AAD8WAR6_LOLMU</name>
<evidence type="ECO:0000256" key="3">
    <source>
        <dbReference type="ARBA" id="ARBA00023125"/>
    </source>
</evidence>
<dbReference type="AlphaFoldDB" id="A0AAD8WAR6"/>
<evidence type="ECO:0000256" key="1">
    <source>
        <dbReference type="ARBA" id="ARBA00004123"/>
    </source>
</evidence>
<keyword evidence="5" id="KW-0539">Nucleus</keyword>
<feature type="region of interest" description="Disordered" evidence="6">
    <location>
        <begin position="294"/>
        <end position="532"/>
    </location>
</feature>
<dbReference type="SUPFAM" id="SSF101941">
    <property type="entry name" value="NAC domain"/>
    <property type="match status" value="1"/>
</dbReference>
<dbReference type="PROSITE" id="PS51005">
    <property type="entry name" value="NAC"/>
    <property type="match status" value="1"/>
</dbReference>
<keyword evidence="4" id="KW-0804">Transcription</keyword>
<evidence type="ECO:0000256" key="4">
    <source>
        <dbReference type="ARBA" id="ARBA00023163"/>
    </source>
</evidence>
<evidence type="ECO:0000313" key="8">
    <source>
        <dbReference type="EMBL" id="KAK1647344.1"/>
    </source>
</evidence>
<dbReference type="InterPro" id="IPR003441">
    <property type="entry name" value="NAC-dom"/>
</dbReference>
<evidence type="ECO:0000259" key="7">
    <source>
        <dbReference type="PROSITE" id="PS51005"/>
    </source>
</evidence>
<feature type="compositionally biased region" description="Acidic residues" evidence="6">
    <location>
        <begin position="470"/>
        <end position="486"/>
    </location>
</feature>
<dbReference type="Pfam" id="PF02365">
    <property type="entry name" value="NAM"/>
    <property type="match status" value="1"/>
</dbReference>
<dbReference type="InterPro" id="IPR036093">
    <property type="entry name" value="NAC_dom_sf"/>
</dbReference>
<keyword evidence="9" id="KW-1185">Reference proteome</keyword>
<feature type="domain" description="NAC" evidence="7">
    <location>
        <begin position="17"/>
        <end position="171"/>
    </location>
</feature>
<keyword evidence="2" id="KW-0805">Transcription regulation</keyword>
<feature type="compositionally biased region" description="Polar residues" evidence="6">
    <location>
        <begin position="333"/>
        <end position="345"/>
    </location>
</feature>
<evidence type="ECO:0000313" key="9">
    <source>
        <dbReference type="Proteomes" id="UP001231189"/>
    </source>
</evidence>
<dbReference type="Proteomes" id="UP001231189">
    <property type="component" value="Unassembled WGS sequence"/>
</dbReference>
<dbReference type="EMBL" id="JAUUTY010000004">
    <property type="protein sequence ID" value="KAK1647344.1"/>
    <property type="molecule type" value="Genomic_DNA"/>
</dbReference>
<feature type="compositionally biased region" description="Pro residues" evidence="6">
    <location>
        <begin position="365"/>
        <end position="382"/>
    </location>
</feature>